<evidence type="ECO:0000313" key="1">
    <source>
        <dbReference type="EMBL" id="CUM93373.1"/>
    </source>
</evidence>
<gene>
    <name evidence="1" type="ORF">ERS852582_01184</name>
</gene>
<dbReference type="AlphaFoldDB" id="A0A173SSL0"/>
<proteinExistence type="predicted"/>
<dbReference type="Proteomes" id="UP000095649">
    <property type="component" value="Unassembled WGS sequence"/>
</dbReference>
<reference evidence="1 2" key="1">
    <citation type="submission" date="2015-09" db="EMBL/GenBank/DDBJ databases">
        <authorList>
            <consortium name="Pathogen Informatics"/>
        </authorList>
    </citation>
    <scope>NUCLEOTIDE SEQUENCE [LARGE SCALE GENOMIC DNA]</scope>
    <source>
        <strain evidence="1 2">2789STDY5834970</strain>
    </source>
</reference>
<accession>A0A173SSL0</accession>
<organism evidence="1 2">
    <name type="scientific">Faecalibacterium prausnitzii</name>
    <dbReference type="NCBI Taxonomy" id="853"/>
    <lineage>
        <taxon>Bacteria</taxon>
        <taxon>Bacillati</taxon>
        <taxon>Bacillota</taxon>
        <taxon>Clostridia</taxon>
        <taxon>Eubacteriales</taxon>
        <taxon>Oscillospiraceae</taxon>
        <taxon>Faecalibacterium</taxon>
    </lineage>
</organism>
<name>A0A173SSL0_9FIRM</name>
<evidence type="ECO:0000313" key="2">
    <source>
        <dbReference type="Proteomes" id="UP000095649"/>
    </source>
</evidence>
<protein>
    <submittedName>
        <fullName evidence="1">Uncharacterized protein</fullName>
    </submittedName>
</protein>
<sequence>MEQSSMLFQKDGKNYLQLDCENAKELSMK</sequence>
<dbReference type="EMBL" id="CYXN01000007">
    <property type="protein sequence ID" value="CUM93373.1"/>
    <property type="molecule type" value="Genomic_DNA"/>
</dbReference>